<comment type="catalytic activity">
    <reaction evidence="3">
        <text>L-methionine sulfoximine + acetyl-CoA = N-acetyl-L-methionine sulfoximine + CoA + H(+)</text>
        <dbReference type="Rhea" id="RHEA:47660"/>
        <dbReference type="ChEBI" id="CHEBI:15378"/>
        <dbReference type="ChEBI" id="CHEBI:57287"/>
        <dbReference type="ChEBI" id="CHEBI:57288"/>
        <dbReference type="ChEBI" id="CHEBI:87826"/>
        <dbReference type="ChEBI" id="CHEBI:87827"/>
    </reaction>
</comment>
<comment type="caution">
    <text evidence="6">The sequence shown here is derived from an EMBL/GenBank/DDBJ whole genome shotgun (WGS) entry which is preliminary data.</text>
</comment>
<feature type="domain" description="N-acetyltransferase" evidence="5">
    <location>
        <begin position="1"/>
        <end position="163"/>
    </location>
</feature>
<dbReference type="CDD" id="cd04301">
    <property type="entry name" value="NAT_SF"/>
    <property type="match status" value="1"/>
</dbReference>
<dbReference type="Pfam" id="PF00583">
    <property type="entry name" value="Acetyltransf_1"/>
    <property type="match status" value="1"/>
</dbReference>
<dbReference type="PANTHER" id="PTHR43072:SF23">
    <property type="entry name" value="UPF0039 PROTEIN C11D3.02C"/>
    <property type="match status" value="1"/>
</dbReference>
<dbReference type="Proteomes" id="UP000537592">
    <property type="component" value="Unassembled WGS sequence"/>
</dbReference>
<dbReference type="GO" id="GO:0102971">
    <property type="term" value="F:phosphinothricin N-acetyltransferase activity"/>
    <property type="evidence" value="ECO:0007669"/>
    <property type="project" value="UniProtKB-EC"/>
</dbReference>
<keyword evidence="1 6" id="KW-0808">Transferase</keyword>
<dbReference type="PANTHER" id="PTHR43072">
    <property type="entry name" value="N-ACETYLTRANSFERASE"/>
    <property type="match status" value="1"/>
</dbReference>
<proteinExistence type="predicted"/>
<dbReference type="EC" id="2.3.1.183" evidence="6"/>
<reference evidence="6 7" key="1">
    <citation type="submission" date="2020-08" db="EMBL/GenBank/DDBJ databases">
        <title>Genomic Encyclopedia of Type Strains, Phase IV (KMG-IV): sequencing the most valuable type-strain genomes for metagenomic binning, comparative biology and taxonomic classification.</title>
        <authorList>
            <person name="Goeker M."/>
        </authorList>
    </citation>
    <scope>NUCLEOTIDE SEQUENCE [LARGE SCALE GENOMIC DNA]</scope>
    <source>
        <strain evidence="6 7">DSM 28760</strain>
    </source>
</reference>
<evidence type="ECO:0000313" key="6">
    <source>
        <dbReference type="EMBL" id="MBB3810058.1"/>
    </source>
</evidence>
<dbReference type="SUPFAM" id="SSF55729">
    <property type="entry name" value="Acyl-CoA N-acyltransferases (Nat)"/>
    <property type="match status" value="1"/>
</dbReference>
<gene>
    <name evidence="6" type="ORF">FHS81_002146</name>
</gene>
<comment type="catalytic activity">
    <reaction evidence="4">
        <text>L-methionine sulfone + acetyl-CoA = N-acetyl-L-methionine sulfone + CoA + H(+)</text>
        <dbReference type="Rhea" id="RHEA:47656"/>
        <dbReference type="ChEBI" id="CHEBI:15378"/>
        <dbReference type="ChEBI" id="CHEBI:57287"/>
        <dbReference type="ChEBI" id="CHEBI:57288"/>
        <dbReference type="ChEBI" id="CHEBI:87824"/>
        <dbReference type="ChEBI" id="CHEBI:87825"/>
    </reaction>
</comment>
<keyword evidence="7" id="KW-1185">Reference proteome</keyword>
<dbReference type="InterPro" id="IPR016181">
    <property type="entry name" value="Acyl_CoA_acyltransferase"/>
</dbReference>
<evidence type="ECO:0000256" key="3">
    <source>
        <dbReference type="ARBA" id="ARBA00050603"/>
    </source>
</evidence>
<organism evidence="6 7">
    <name type="scientific">Pseudochelatococcus contaminans</name>
    <dbReference type="NCBI Taxonomy" id="1538103"/>
    <lineage>
        <taxon>Bacteria</taxon>
        <taxon>Pseudomonadati</taxon>
        <taxon>Pseudomonadota</taxon>
        <taxon>Alphaproteobacteria</taxon>
        <taxon>Hyphomicrobiales</taxon>
        <taxon>Chelatococcaceae</taxon>
        <taxon>Pseudochelatococcus</taxon>
    </lineage>
</organism>
<evidence type="ECO:0000259" key="5">
    <source>
        <dbReference type="PROSITE" id="PS51186"/>
    </source>
</evidence>
<evidence type="ECO:0000313" key="7">
    <source>
        <dbReference type="Proteomes" id="UP000537592"/>
    </source>
</evidence>
<dbReference type="InterPro" id="IPR000182">
    <property type="entry name" value="GNAT_dom"/>
</dbReference>
<sequence>MLVRSATQADIAGITAIFNHAVIHTTAIWKENPVTEDNRLTWLAARQASGFPVLVAVPEGAAEQGSIYGYASFGEWRSFDGYRHTVEHSIYVHPDHQRLGIGRLLLARLIDEARGQGRHVMMAAIESGNEASLALHRQFGFQDAGYCREMGTKFGRWLDLTLLQYVFEDSMP</sequence>
<accession>A0A7W5Z4T0</accession>
<dbReference type="PROSITE" id="PS51186">
    <property type="entry name" value="GNAT"/>
    <property type="match status" value="1"/>
</dbReference>
<dbReference type="EMBL" id="JACICC010000004">
    <property type="protein sequence ID" value="MBB3810058.1"/>
    <property type="molecule type" value="Genomic_DNA"/>
</dbReference>
<dbReference type="Gene3D" id="3.40.630.30">
    <property type="match status" value="1"/>
</dbReference>
<dbReference type="FunFam" id="3.40.630.30:FF:000026">
    <property type="entry name" value="Phosphinothricin acetyltransferase"/>
    <property type="match status" value="1"/>
</dbReference>
<dbReference type="RefSeq" id="WP_183752713.1">
    <property type="nucleotide sequence ID" value="NZ_JACICC010000004.1"/>
</dbReference>
<protein>
    <submittedName>
        <fullName evidence="6">Phosphinothricin acetyltransferase</fullName>
        <ecNumber evidence="6">2.3.1.183</ecNumber>
    </submittedName>
</protein>
<name>A0A7W5Z4T0_9HYPH</name>
<evidence type="ECO:0000256" key="4">
    <source>
        <dbReference type="ARBA" id="ARBA00051334"/>
    </source>
</evidence>
<evidence type="ECO:0000256" key="1">
    <source>
        <dbReference type="ARBA" id="ARBA00022679"/>
    </source>
</evidence>
<evidence type="ECO:0000256" key="2">
    <source>
        <dbReference type="ARBA" id="ARBA00023315"/>
    </source>
</evidence>
<dbReference type="AlphaFoldDB" id="A0A7W5Z4T0"/>
<keyword evidence="2 6" id="KW-0012">Acyltransferase</keyword>